<proteinExistence type="predicted"/>
<reference evidence="6 7" key="1">
    <citation type="journal article" date="2019" name="ACS Chem. Biol.">
        <title>Identification and Mobilization of a Cryptic Antibiotic Biosynthesis Gene Locus from a Human-Pathogenic Nocardia Isolate.</title>
        <authorList>
            <person name="Herisse M."/>
            <person name="Ishida K."/>
            <person name="Porter J.L."/>
            <person name="Howden B."/>
            <person name="Hertweck C."/>
            <person name="Stinear T.P."/>
            <person name="Pidot S.J."/>
        </authorList>
    </citation>
    <scope>NUCLEOTIDE SEQUENCE [LARGE SCALE GENOMIC DNA]</scope>
    <source>
        <strain evidence="6 7">AUSMDU00012717</strain>
    </source>
</reference>
<feature type="domain" description="HTH tetR-type" evidence="5">
    <location>
        <begin position="6"/>
        <end position="66"/>
    </location>
</feature>
<dbReference type="GO" id="GO:0003677">
    <property type="term" value="F:DNA binding"/>
    <property type="evidence" value="ECO:0007669"/>
    <property type="project" value="UniProtKB-UniRule"/>
</dbReference>
<keyword evidence="1" id="KW-0805">Transcription regulation</keyword>
<evidence type="ECO:0000313" key="7">
    <source>
        <dbReference type="Proteomes" id="UP000503540"/>
    </source>
</evidence>
<dbReference type="InterPro" id="IPR009057">
    <property type="entry name" value="Homeodomain-like_sf"/>
</dbReference>
<dbReference type="AlphaFoldDB" id="A0A6G9YNC5"/>
<dbReference type="EMBL" id="CP046172">
    <property type="protein sequence ID" value="QIS14698.1"/>
    <property type="molecule type" value="Genomic_DNA"/>
</dbReference>
<dbReference type="InterPro" id="IPR036271">
    <property type="entry name" value="Tet_transcr_reg_TetR-rel_C_sf"/>
</dbReference>
<dbReference type="InterPro" id="IPR054156">
    <property type="entry name" value="YxaF_TetR_C"/>
</dbReference>
<evidence type="ECO:0000313" key="6">
    <source>
        <dbReference type="EMBL" id="QIS14698.1"/>
    </source>
</evidence>
<dbReference type="PANTHER" id="PTHR47506">
    <property type="entry name" value="TRANSCRIPTIONAL REGULATORY PROTEIN"/>
    <property type="match status" value="1"/>
</dbReference>
<sequence length="186" mass="19593">MGAKGDETRGKLIQATRALVEEQGYYGAGLNRIIETSGAPRGSVYFHFPGGKDELVAEAIKLSGTEIATLIDSVPLADAADAAEKLLTAFGDRLAASGWRSGCPVATVALEVSADNDAIQAECAAAYTAWEQALRIRLRGAGRADADDLAASILALIEGALLLARSRRSREPLERVARTIRTLIGN</sequence>
<organism evidence="6 7">
    <name type="scientific">Nocardia arthritidis</name>
    <dbReference type="NCBI Taxonomy" id="228602"/>
    <lineage>
        <taxon>Bacteria</taxon>
        <taxon>Bacillati</taxon>
        <taxon>Actinomycetota</taxon>
        <taxon>Actinomycetes</taxon>
        <taxon>Mycobacteriales</taxon>
        <taxon>Nocardiaceae</taxon>
        <taxon>Nocardia</taxon>
    </lineage>
</organism>
<keyword evidence="7" id="KW-1185">Reference proteome</keyword>
<dbReference type="SUPFAM" id="SSF46689">
    <property type="entry name" value="Homeodomain-like"/>
    <property type="match status" value="1"/>
</dbReference>
<dbReference type="RefSeq" id="WP_167477063.1">
    <property type="nucleotide sequence ID" value="NZ_CP046172.1"/>
</dbReference>
<accession>A0A6G9YNC5</accession>
<dbReference type="InterPro" id="IPR001647">
    <property type="entry name" value="HTH_TetR"/>
</dbReference>
<keyword evidence="3" id="KW-0804">Transcription</keyword>
<dbReference type="SUPFAM" id="SSF48498">
    <property type="entry name" value="Tetracyclin repressor-like, C-terminal domain"/>
    <property type="match status" value="1"/>
</dbReference>
<keyword evidence="2 4" id="KW-0238">DNA-binding</keyword>
<gene>
    <name evidence="6" type="ORF">F5544_34325</name>
</gene>
<protein>
    <submittedName>
        <fullName evidence="6">TetR family transcriptional regulator</fullName>
    </submittedName>
</protein>
<dbReference type="Gene3D" id="1.10.357.10">
    <property type="entry name" value="Tetracycline Repressor, domain 2"/>
    <property type="match status" value="1"/>
</dbReference>
<dbReference type="Proteomes" id="UP000503540">
    <property type="component" value="Chromosome"/>
</dbReference>
<dbReference type="PROSITE" id="PS50977">
    <property type="entry name" value="HTH_TETR_2"/>
    <property type="match status" value="1"/>
</dbReference>
<name>A0A6G9YNC5_9NOCA</name>
<dbReference type="Pfam" id="PF00440">
    <property type="entry name" value="TetR_N"/>
    <property type="match status" value="1"/>
</dbReference>
<evidence type="ECO:0000256" key="2">
    <source>
        <dbReference type="ARBA" id="ARBA00023125"/>
    </source>
</evidence>
<evidence type="ECO:0000256" key="4">
    <source>
        <dbReference type="PROSITE-ProRule" id="PRU00335"/>
    </source>
</evidence>
<evidence type="ECO:0000256" key="1">
    <source>
        <dbReference type="ARBA" id="ARBA00023015"/>
    </source>
</evidence>
<evidence type="ECO:0000259" key="5">
    <source>
        <dbReference type="PROSITE" id="PS50977"/>
    </source>
</evidence>
<dbReference type="Pfam" id="PF21993">
    <property type="entry name" value="TetR_C_13_2"/>
    <property type="match status" value="1"/>
</dbReference>
<feature type="DNA-binding region" description="H-T-H motif" evidence="4">
    <location>
        <begin position="29"/>
        <end position="48"/>
    </location>
</feature>
<evidence type="ECO:0000256" key="3">
    <source>
        <dbReference type="ARBA" id="ARBA00023163"/>
    </source>
</evidence>
<dbReference type="KEGG" id="nah:F5544_34325"/>
<dbReference type="PANTHER" id="PTHR47506:SF3">
    <property type="entry name" value="HTH-TYPE TRANSCRIPTIONAL REGULATOR LMRA"/>
    <property type="match status" value="1"/>
</dbReference>